<proteinExistence type="predicted"/>
<organism evidence="1 2">
    <name type="scientific">Agrobacterium genomosp. 2 str. CFBP 5494</name>
    <dbReference type="NCBI Taxonomy" id="1183436"/>
    <lineage>
        <taxon>Bacteria</taxon>
        <taxon>Pseudomonadati</taxon>
        <taxon>Pseudomonadota</taxon>
        <taxon>Alphaproteobacteria</taxon>
        <taxon>Hyphomicrobiales</taxon>
        <taxon>Rhizobiaceae</taxon>
        <taxon>Rhizobium/Agrobacterium group</taxon>
        <taxon>Agrobacterium</taxon>
        <taxon>Agrobacterium tumefaciens complex</taxon>
    </lineage>
</organism>
<gene>
    <name evidence="1" type="ORF">AGR2A_Cc30291</name>
</gene>
<keyword evidence="2" id="KW-1185">Reference proteome</keyword>
<protein>
    <submittedName>
        <fullName evidence="1">Uncharacterized protein</fullName>
    </submittedName>
</protein>
<name>A0A9W5F453_9HYPH</name>
<reference evidence="1 2" key="1">
    <citation type="submission" date="2016-01" db="EMBL/GenBank/DDBJ databases">
        <authorList>
            <person name="Regsiter A."/>
            <person name="william w."/>
        </authorList>
    </citation>
    <scope>NUCLEOTIDE SEQUENCE [LARGE SCALE GENOMIC DNA]</scope>
    <source>
        <strain evidence="1 2">CFBP 5494</strain>
    </source>
</reference>
<evidence type="ECO:0000313" key="1">
    <source>
        <dbReference type="EMBL" id="CUW92354.1"/>
    </source>
</evidence>
<evidence type="ECO:0000313" key="2">
    <source>
        <dbReference type="Proteomes" id="UP000191933"/>
    </source>
</evidence>
<dbReference type="Proteomes" id="UP000191933">
    <property type="component" value="Unassembled WGS sequence"/>
</dbReference>
<sequence>MRADALPWKVFVRDNLIRQVLAVAVPH</sequence>
<dbReference type="AlphaFoldDB" id="A0A9W5F453"/>
<comment type="caution">
    <text evidence="1">The sequence shown here is derived from an EMBL/GenBank/DDBJ whole genome shotgun (WGS) entry which is preliminary data.</text>
</comment>
<dbReference type="EMBL" id="FBVY01000014">
    <property type="protein sequence ID" value="CUW92354.1"/>
    <property type="molecule type" value="Genomic_DNA"/>
</dbReference>
<accession>A0A9W5F453</accession>